<feature type="region of interest" description="Disordered" evidence="2">
    <location>
        <begin position="502"/>
        <end position="610"/>
    </location>
</feature>
<dbReference type="Proteomes" id="UP000827284">
    <property type="component" value="Unassembled WGS sequence"/>
</dbReference>
<accession>A0A9P3LSQ9</accession>
<dbReference type="PROSITE" id="PS50048">
    <property type="entry name" value="ZN2_CY6_FUNGAL_2"/>
    <property type="match status" value="1"/>
</dbReference>
<dbReference type="PROSITE" id="PS50157">
    <property type="entry name" value="ZINC_FINGER_C2H2_2"/>
    <property type="match status" value="2"/>
</dbReference>
<feature type="region of interest" description="Disordered" evidence="2">
    <location>
        <begin position="166"/>
        <end position="407"/>
    </location>
</feature>
<sequence>MTGDSDDGTPRPSSTRVHSTRDQTGTIRARTRTGESTTATKTTEDPTKTTTSSLSASLSVLPSAVSSTSLSDQEVLEHSTTPTDGATLAVHNMSLAGSPTAAPSRSTTGVRGPIGPRPGVYRPCARCRNKKTRCDRLKPSCSNCKKNGPDTVCVYDNDEPTAGVVTVTTAESGTDQGMGSADEDGPPFPDSSRSTSSSSVSSSATAGSTATTATVLASKTDGSSTPVEGAGSGNGAAVKIAARPSPTPVTPTNGGGSYVRKHGSPLPEWATKKNIPEEDPSSQPPPAKKSKQGSSVKGTTKPSPLRSSITNINSNTPQSEQSPSADAKAKSSSRKETSQPGSDDYIDIDSTDVPEDKVVTELSVAKRKTSVAEDQLPQPPVSKSHHKKHTKASSGALSNGGTGPMSAFGSSRIMVDLPTARPPPPFVIDVNQHARKWGKSKTIVLTLGGEISLPLWTSDQEMLLNEPRPFYMQNASLFSTGSGATNLARMAAFNQMDYYNLSSNNTPERGNTPESGEHSPSGPTASSATAVNPATGKSHKKKKRSLDHPPGSRRSREEGSEVVLSAKRKHGAERGYDGDDADLSSSRSTPTPSVVSVAPTPKPRAIPTRPRTFPCSFEGCGKSFMDKFHLRRHETRHVTQEITCGIDGCTKAYDSISTMRRHQSMIHKNRKKEELSSSLLSSTKVHGNHGSSSAGAATPTSISATNAGQEEENEDDDDERLGSVTGQTIMEEIEV</sequence>
<feature type="compositionally biased region" description="Polar residues" evidence="2">
    <location>
        <begin position="296"/>
        <end position="321"/>
    </location>
</feature>
<organism evidence="5 6">
    <name type="scientific">Entomortierella parvispora</name>
    <dbReference type="NCBI Taxonomy" id="205924"/>
    <lineage>
        <taxon>Eukaryota</taxon>
        <taxon>Fungi</taxon>
        <taxon>Fungi incertae sedis</taxon>
        <taxon>Mucoromycota</taxon>
        <taxon>Mortierellomycotina</taxon>
        <taxon>Mortierellomycetes</taxon>
        <taxon>Mortierellales</taxon>
        <taxon>Mortierellaceae</taxon>
        <taxon>Entomortierella</taxon>
    </lineage>
</organism>
<feature type="compositionally biased region" description="Polar residues" evidence="2">
    <location>
        <begin position="166"/>
        <end position="177"/>
    </location>
</feature>
<feature type="domain" description="Zn(2)-C6 fungal-type" evidence="3">
    <location>
        <begin position="123"/>
        <end position="155"/>
    </location>
</feature>
<dbReference type="InterPro" id="IPR036864">
    <property type="entry name" value="Zn2-C6_fun-type_DNA-bd_sf"/>
</dbReference>
<dbReference type="AlphaFoldDB" id="A0A9P3LSQ9"/>
<feature type="compositionally biased region" description="Polar residues" evidence="2">
    <location>
        <begin position="95"/>
        <end position="108"/>
    </location>
</feature>
<dbReference type="Gene3D" id="3.30.160.60">
    <property type="entry name" value="Classic Zinc Finger"/>
    <property type="match status" value="1"/>
</dbReference>
<dbReference type="InterPro" id="IPR013087">
    <property type="entry name" value="Znf_C2H2_type"/>
</dbReference>
<protein>
    <recommendedName>
        <fullName evidence="7">Zn(2)-C6 fungal-type domain-containing protein</fullName>
    </recommendedName>
</protein>
<reference evidence="5" key="2">
    <citation type="journal article" date="2022" name="Microbiol. Resour. Announc.">
        <title>Whole-Genome Sequence of Entomortierella parvispora E1425, a Mucoromycotan Fungus Associated with Burkholderiaceae-Related Endosymbiotic Bacteria.</title>
        <authorList>
            <person name="Herlambang A."/>
            <person name="Guo Y."/>
            <person name="Takashima Y."/>
            <person name="Narisawa K."/>
            <person name="Ohta H."/>
            <person name="Nishizawa T."/>
        </authorList>
    </citation>
    <scope>NUCLEOTIDE SEQUENCE</scope>
    <source>
        <strain evidence="5">E1425</strain>
    </source>
</reference>
<feature type="compositionally biased region" description="Acidic residues" evidence="2">
    <location>
        <begin position="344"/>
        <end position="353"/>
    </location>
</feature>
<proteinExistence type="predicted"/>
<dbReference type="OrthoDB" id="4748970at2759"/>
<feature type="compositionally biased region" description="Low complexity" evidence="2">
    <location>
        <begin position="584"/>
        <end position="599"/>
    </location>
</feature>
<feature type="compositionally biased region" description="Low complexity" evidence="2">
    <location>
        <begin position="691"/>
        <end position="705"/>
    </location>
</feature>
<dbReference type="Pfam" id="PF00172">
    <property type="entry name" value="Zn_clus"/>
    <property type="match status" value="1"/>
</dbReference>
<dbReference type="InterPro" id="IPR001138">
    <property type="entry name" value="Zn2Cys6_DnaBD"/>
</dbReference>
<evidence type="ECO:0000256" key="1">
    <source>
        <dbReference type="PROSITE-ProRule" id="PRU00042"/>
    </source>
</evidence>
<dbReference type="SUPFAM" id="SSF57701">
    <property type="entry name" value="Zn2/Cys6 DNA-binding domain"/>
    <property type="match status" value="1"/>
</dbReference>
<reference evidence="5" key="1">
    <citation type="submission" date="2021-11" db="EMBL/GenBank/DDBJ databases">
        <authorList>
            <person name="Herlambang A."/>
            <person name="Guo Y."/>
            <person name="Takashima Y."/>
            <person name="Nishizawa T."/>
        </authorList>
    </citation>
    <scope>NUCLEOTIDE SEQUENCE</scope>
    <source>
        <strain evidence="5">E1425</strain>
    </source>
</reference>
<feature type="compositionally biased region" description="Polar residues" evidence="2">
    <location>
        <begin position="11"/>
        <end position="26"/>
    </location>
</feature>
<gene>
    <name evidence="5" type="ORF">EMPS_01505</name>
</gene>
<evidence type="ECO:0000259" key="3">
    <source>
        <dbReference type="PROSITE" id="PS50048"/>
    </source>
</evidence>
<evidence type="ECO:0000313" key="6">
    <source>
        <dbReference type="Proteomes" id="UP000827284"/>
    </source>
</evidence>
<feature type="compositionally biased region" description="Polar residues" evidence="2">
    <location>
        <begin position="502"/>
        <end position="514"/>
    </location>
</feature>
<comment type="caution">
    <text evidence="5">The sequence shown here is derived from an EMBL/GenBank/DDBJ whole genome shotgun (WGS) entry which is preliminary data.</text>
</comment>
<dbReference type="PROSITE" id="PS00028">
    <property type="entry name" value="ZINC_FINGER_C2H2_1"/>
    <property type="match status" value="2"/>
</dbReference>
<name>A0A9P3LSQ9_9FUNG</name>
<dbReference type="GO" id="GO:0008270">
    <property type="term" value="F:zinc ion binding"/>
    <property type="evidence" value="ECO:0007669"/>
    <property type="project" value="UniProtKB-KW"/>
</dbReference>
<feature type="compositionally biased region" description="Basic and acidic residues" evidence="2">
    <location>
        <begin position="327"/>
        <end position="337"/>
    </location>
</feature>
<evidence type="ECO:0000259" key="4">
    <source>
        <dbReference type="PROSITE" id="PS50157"/>
    </source>
</evidence>
<dbReference type="InterPro" id="IPR036236">
    <property type="entry name" value="Znf_C2H2_sf"/>
</dbReference>
<dbReference type="SMART" id="SM00066">
    <property type="entry name" value="GAL4"/>
    <property type="match status" value="1"/>
</dbReference>
<dbReference type="SUPFAM" id="SSF57667">
    <property type="entry name" value="beta-beta-alpha zinc fingers"/>
    <property type="match status" value="1"/>
</dbReference>
<keyword evidence="1" id="KW-0862">Zinc</keyword>
<feature type="compositionally biased region" description="Acidic residues" evidence="2">
    <location>
        <begin position="709"/>
        <end position="719"/>
    </location>
</feature>
<dbReference type="CDD" id="cd00067">
    <property type="entry name" value="GAL4"/>
    <property type="match status" value="1"/>
</dbReference>
<dbReference type="SMART" id="SM00355">
    <property type="entry name" value="ZnF_C2H2"/>
    <property type="match status" value="2"/>
</dbReference>
<feature type="domain" description="C2H2-type" evidence="4">
    <location>
        <begin position="613"/>
        <end position="642"/>
    </location>
</feature>
<feature type="domain" description="C2H2-type" evidence="4">
    <location>
        <begin position="642"/>
        <end position="672"/>
    </location>
</feature>
<evidence type="ECO:0008006" key="7">
    <source>
        <dbReference type="Google" id="ProtNLM"/>
    </source>
</evidence>
<dbReference type="Gene3D" id="4.10.240.10">
    <property type="entry name" value="Zn(2)-C6 fungal-type DNA-binding domain"/>
    <property type="match status" value="1"/>
</dbReference>
<feature type="compositionally biased region" description="Low complexity" evidence="2">
    <location>
        <begin position="191"/>
        <end position="218"/>
    </location>
</feature>
<keyword evidence="1" id="KW-0863">Zinc-finger</keyword>
<feature type="region of interest" description="Disordered" evidence="2">
    <location>
        <begin position="664"/>
        <end position="735"/>
    </location>
</feature>
<dbReference type="EMBL" id="BQFW01000002">
    <property type="protein sequence ID" value="GJJ69159.1"/>
    <property type="molecule type" value="Genomic_DNA"/>
</dbReference>
<dbReference type="GO" id="GO:0000981">
    <property type="term" value="F:DNA-binding transcription factor activity, RNA polymerase II-specific"/>
    <property type="evidence" value="ECO:0007669"/>
    <property type="project" value="InterPro"/>
</dbReference>
<evidence type="ECO:0000313" key="5">
    <source>
        <dbReference type="EMBL" id="GJJ69159.1"/>
    </source>
</evidence>
<feature type="compositionally biased region" description="Low complexity" evidence="2">
    <location>
        <begin position="519"/>
        <end position="530"/>
    </location>
</feature>
<keyword evidence="6" id="KW-1185">Reference proteome</keyword>
<feature type="compositionally biased region" description="Low complexity" evidence="2">
    <location>
        <begin position="48"/>
        <end position="71"/>
    </location>
</feature>
<keyword evidence="1" id="KW-0479">Metal-binding</keyword>
<evidence type="ECO:0000256" key="2">
    <source>
        <dbReference type="SAM" id="MobiDB-lite"/>
    </source>
</evidence>
<feature type="region of interest" description="Disordered" evidence="2">
    <location>
        <begin position="1"/>
        <end position="115"/>
    </location>
</feature>